<evidence type="ECO:0000259" key="2">
    <source>
        <dbReference type="Pfam" id="PF13349"/>
    </source>
</evidence>
<dbReference type="Pfam" id="PF13349">
    <property type="entry name" value="DUF4097"/>
    <property type="match status" value="1"/>
</dbReference>
<evidence type="ECO:0000313" key="3">
    <source>
        <dbReference type="EMBL" id="MBB6669890.1"/>
    </source>
</evidence>
<dbReference type="PANTHER" id="PTHR34094:SF1">
    <property type="entry name" value="PROTEIN FAM185A"/>
    <property type="match status" value="1"/>
</dbReference>
<dbReference type="PANTHER" id="PTHR34094">
    <property type="match status" value="1"/>
</dbReference>
<dbReference type="Proteomes" id="UP000547209">
    <property type="component" value="Unassembled WGS sequence"/>
</dbReference>
<dbReference type="InterPro" id="IPR025164">
    <property type="entry name" value="Toastrack_DUF4097"/>
</dbReference>
<reference evidence="3 4" key="1">
    <citation type="submission" date="2020-08" db="EMBL/GenBank/DDBJ databases">
        <title>Cohnella phylogeny.</title>
        <authorList>
            <person name="Dunlap C."/>
        </authorList>
    </citation>
    <scope>NUCLEOTIDE SEQUENCE [LARGE SCALE GENOMIC DNA]</scope>
    <source>
        <strain evidence="3 4">DSM 28246</strain>
    </source>
</reference>
<sequence>MKKWLLIALGLILIGAGGLAFYNLNADKSDKTLQVHEQKWTFGSGELRELIVDNEYKRTDVNFVHSTDGTDSVLFEGKVEQEIADRLNGTRISDGSLTLNLKENPRWFVFNLDFIKPSEAQTITVSISDETLLDSLVVKSDSGSLHLNGAAARNAVIKSDSGSVHLADFAGSSWAVSADSGSVHLAGFAGDSLTVKSESGSIQGERIKAKLTTSSDSGSVKLSGVTGAVAVKSESGSVRLQKDDASGVDVKTDSGSVRIQLPEAYGGFYDLKSDSGSIKAPESKQQTKELVKVRTDSGSIRIEQP</sequence>
<dbReference type="AlphaFoldDB" id="A0A7X0RLY5"/>
<keyword evidence="4" id="KW-1185">Reference proteome</keyword>
<gene>
    <name evidence="3" type="ORF">H7C19_04220</name>
</gene>
<organism evidence="3 4">
    <name type="scientific">Cohnella nanjingensis</name>
    <dbReference type="NCBI Taxonomy" id="1387779"/>
    <lineage>
        <taxon>Bacteria</taxon>
        <taxon>Bacillati</taxon>
        <taxon>Bacillota</taxon>
        <taxon>Bacilli</taxon>
        <taxon>Bacillales</taxon>
        <taxon>Paenibacillaceae</taxon>
        <taxon>Cohnella</taxon>
    </lineage>
</organism>
<feature type="region of interest" description="Disordered" evidence="1">
    <location>
        <begin position="276"/>
        <end position="305"/>
    </location>
</feature>
<proteinExistence type="predicted"/>
<feature type="domain" description="DUF4097" evidence="2">
    <location>
        <begin position="59"/>
        <end position="301"/>
    </location>
</feature>
<comment type="caution">
    <text evidence="3">The sequence shown here is derived from an EMBL/GenBank/DDBJ whole genome shotgun (WGS) entry which is preliminary data.</text>
</comment>
<dbReference type="RefSeq" id="WP_185141333.1">
    <property type="nucleotide sequence ID" value="NZ_JACJVP010000005.1"/>
</dbReference>
<accession>A0A7X0RLY5</accession>
<evidence type="ECO:0000313" key="4">
    <source>
        <dbReference type="Proteomes" id="UP000547209"/>
    </source>
</evidence>
<protein>
    <submittedName>
        <fullName evidence="3">DUF4097 family beta strand repeat protein</fullName>
    </submittedName>
</protein>
<evidence type="ECO:0000256" key="1">
    <source>
        <dbReference type="SAM" id="MobiDB-lite"/>
    </source>
</evidence>
<feature type="compositionally biased region" description="Basic and acidic residues" evidence="1">
    <location>
        <begin position="281"/>
        <end position="295"/>
    </location>
</feature>
<dbReference type="Gene3D" id="2.160.20.120">
    <property type="match status" value="1"/>
</dbReference>
<dbReference type="EMBL" id="JACJVP010000005">
    <property type="protein sequence ID" value="MBB6669890.1"/>
    <property type="molecule type" value="Genomic_DNA"/>
</dbReference>
<name>A0A7X0RLY5_9BACL</name>